<dbReference type="Proteomes" id="UP001163115">
    <property type="component" value="Chromosome"/>
</dbReference>
<dbReference type="PROSITE" id="PS50006">
    <property type="entry name" value="FHA_DOMAIN"/>
    <property type="match status" value="1"/>
</dbReference>
<feature type="domain" description="FHA" evidence="3">
    <location>
        <begin position="465"/>
        <end position="515"/>
    </location>
</feature>
<gene>
    <name evidence="4" type="ORF">OW255_20190</name>
</gene>
<evidence type="ECO:0000256" key="2">
    <source>
        <dbReference type="SAM" id="Phobius"/>
    </source>
</evidence>
<dbReference type="InterPro" id="IPR050923">
    <property type="entry name" value="Cell_Proc_Reg/RNA_Proc"/>
</dbReference>
<feature type="transmembrane region" description="Helical" evidence="2">
    <location>
        <begin position="236"/>
        <end position="257"/>
    </location>
</feature>
<dbReference type="InterPro" id="IPR045962">
    <property type="entry name" value="DUF6382"/>
</dbReference>
<dbReference type="CDD" id="cd00060">
    <property type="entry name" value="FHA"/>
    <property type="match status" value="1"/>
</dbReference>
<dbReference type="RefSeq" id="WP_268115144.1">
    <property type="nucleotide sequence ID" value="NZ_CP113524.1"/>
</dbReference>
<dbReference type="InterPro" id="IPR008984">
    <property type="entry name" value="SMAD_FHA_dom_sf"/>
</dbReference>
<dbReference type="SMART" id="SM00240">
    <property type="entry name" value="FHA"/>
    <property type="match status" value="1"/>
</dbReference>
<dbReference type="SUPFAM" id="SSF49879">
    <property type="entry name" value="SMAD/FHA domain"/>
    <property type="match status" value="1"/>
</dbReference>
<dbReference type="Pfam" id="PF19909">
    <property type="entry name" value="DUF6382"/>
    <property type="match status" value="1"/>
</dbReference>
<evidence type="ECO:0000256" key="1">
    <source>
        <dbReference type="SAM" id="MobiDB-lite"/>
    </source>
</evidence>
<evidence type="ECO:0000313" key="5">
    <source>
        <dbReference type="Proteomes" id="UP001163115"/>
    </source>
</evidence>
<dbReference type="Gene3D" id="2.60.200.20">
    <property type="match status" value="1"/>
</dbReference>
<feature type="transmembrane region" description="Helical" evidence="2">
    <location>
        <begin position="263"/>
        <end position="281"/>
    </location>
</feature>
<feature type="compositionally biased region" description="Basic and acidic residues" evidence="1">
    <location>
        <begin position="357"/>
        <end position="386"/>
    </location>
</feature>
<reference evidence="4" key="1">
    <citation type="submission" date="2022-11" db="EMBL/GenBank/DDBJ databases">
        <title>Lacrimispora xylanolytica sy1, complete genome.</title>
        <authorList>
            <person name="Choi S."/>
        </authorList>
    </citation>
    <scope>NUCLEOTIDE SEQUENCE</scope>
    <source>
        <strain evidence="4">Sy1</strain>
    </source>
</reference>
<evidence type="ECO:0000313" key="4">
    <source>
        <dbReference type="EMBL" id="WAJ23836.1"/>
    </source>
</evidence>
<dbReference type="Pfam" id="PF00498">
    <property type="entry name" value="FHA"/>
    <property type="match status" value="1"/>
</dbReference>
<feature type="compositionally biased region" description="Basic and acidic residues" evidence="1">
    <location>
        <begin position="316"/>
        <end position="347"/>
    </location>
</feature>
<organism evidence="4 5">
    <name type="scientific">Lacrimispora xylanolytica</name>
    <dbReference type="NCBI Taxonomy" id="29375"/>
    <lineage>
        <taxon>Bacteria</taxon>
        <taxon>Bacillati</taxon>
        <taxon>Bacillota</taxon>
        <taxon>Clostridia</taxon>
        <taxon>Lachnospirales</taxon>
        <taxon>Lachnospiraceae</taxon>
        <taxon>Lacrimispora</taxon>
    </lineage>
</organism>
<keyword evidence="2" id="KW-0812">Transmembrane</keyword>
<evidence type="ECO:0000259" key="3">
    <source>
        <dbReference type="PROSITE" id="PS50006"/>
    </source>
</evidence>
<proteinExistence type="predicted"/>
<keyword evidence="2" id="KW-0472">Membrane</keyword>
<dbReference type="EMBL" id="CP113524">
    <property type="protein sequence ID" value="WAJ23836.1"/>
    <property type="molecule type" value="Genomic_DNA"/>
</dbReference>
<keyword evidence="5" id="KW-1185">Reference proteome</keyword>
<accession>A0ABY7AB97</accession>
<name>A0ABY7AB97_9FIRM</name>
<dbReference type="InterPro" id="IPR000253">
    <property type="entry name" value="FHA_dom"/>
</dbReference>
<sequence length="539" mass="61963">MKITYRREMKHNYLIINPDIPEYKGFESQMLEKNSIEGLLEFHIKSLDGQRSCYYEITSKQSLSRILEYKSLGEEELRTLIGGIARTLSRLEAYLLKEDQILLDPEYIYVDPERFKVFLCLIPGRKGTFSQEMTELLRYLLGKVNHQDKECVVMAYGLYQESLKDNYGIDDLLEITENKSNDLKYGASMDKNHILDEEEYHGVISPQLAVKDEERYETIIPENQSEINSEYSLVRVLLLISVAIAVPVLILWLVSGIRGVFQFWYVPFGAGCLSLAVLLFFGGRNDSAKERASEGEAVEIETNKTRDINKAGAKPDITKWDNKNHSSDKMNGVKKDSLKRDNKKDNIKQVSSKKGSNKKDSNTKDSNIKDNYKTNHSDRDYYKKDNKKSDSYIKDKMDYAPEKEYDWQMAFLEEDEEPANQPEEKDEEIILQTVLLTDTTADNNTRYLRAVGSEVPDITISYVPYLIGKQEGLVDYVLESETISRIHAKIDREGEEYQLCDLNSTNGTSVNGRMLETNETVTLNKGDEIFIANFAFIFT</sequence>
<dbReference type="PANTHER" id="PTHR23308">
    <property type="entry name" value="NUCLEAR INHIBITOR OF PROTEIN PHOSPHATASE-1"/>
    <property type="match status" value="1"/>
</dbReference>
<feature type="region of interest" description="Disordered" evidence="1">
    <location>
        <begin position="311"/>
        <end position="386"/>
    </location>
</feature>
<protein>
    <submittedName>
        <fullName evidence="4">DUF6382 domain-containing protein</fullName>
    </submittedName>
</protein>
<keyword evidence="2" id="KW-1133">Transmembrane helix</keyword>